<dbReference type="Pfam" id="PF08284">
    <property type="entry name" value="RVP_2"/>
    <property type="match status" value="1"/>
</dbReference>
<dbReference type="EMBL" id="BK015472">
    <property type="protein sequence ID" value="DAE08683.1"/>
    <property type="molecule type" value="Genomic_DNA"/>
</dbReference>
<protein>
    <submittedName>
        <fullName evidence="1">Uncharacterized protein</fullName>
    </submittedName>
</protein>
<proteinExistence type="predicted"/>
<reference evidence="1" key="1">
    <citation type="journal article" date="2021" name="Proc. Natl. Acad. Sci. U.S.A.">
        <title>A Catalog of Tens of Thousands of Viruses from Human Metagenomes Reveals Hidden Associations with Chronic Diseases.</title>
        <authorList>
            <person name="Tisza M.J."/>
            <person name="Buck C.B."/>
        </authorList>
    </citation>
    <scope>NUCLEOTIDE SEQUENCE</scope>
    <source>
        <strain evidence="1">CtwwN25</strain>
    </source>
</reference>
<organism evidence="1">
    <name type="scientific">Myoviridae sp. ctwwN25</name>
    <dbReference type="NCBI Taxonomy" id="2825209"/>
    <lineage>
        <taxon>Viruses</taxon>
        <taxon>Duplodnaviria</taxon>
        <taxon>Heunggongvirae</taxon>
        <taxon>Uroviricota</taxon>
        <taxon>Caudoviricetes</taxon>
    </lineage>
</organism>
<name>A0A8S5PQA5_9CAUD</name>
<accession>A0A8S5PQA5</accession>
<evidence type="ECO:0000313" key="1">
    <source>
        <dbReference type="EMBL" id="DAE08683.1"/>
    </source>
</evidence>
<sequence>MKFKPNDICIVDINNNLNLKEYQVCKVRVVKRVGWGRYMVTPISPIVYPVTKTSFVAKSFVINKKWLTKSSLEEKVVIRTPSDYPVITKDDLAAMKIAIQVLEKYTVNPYIDTLKGLSVKLNYYSQFSKKTEL</sequence>